<evidence type="ECO:0000256" key="2">
    <source>
        <dbReference type="ARBA" id="ARBA00005896"/>
    </source>
</evidence>
<comment type="similarity">
    <text evidence="2">Belongs to the TfdA dioxygenase family.</text>
</comment>
<evidence type="ECO:0000256" key="5">
    <source>
        <dbReference type="ARBA" id="ARBA00023002"/>
    </source>
</evidence>
<organism evidence="8 9">
    <name type="scientific">Croceibacterium salegens</name>
    <dbReference type="NCBI Taxonomy" id="1737568"/>
    <lineage>
        <taxon>Bacteria</taxon>
        <taxon>Pseudomonadati</taxon>
        <taxon>Pseudomonadota</taxon>
        <taxon>Alphaproteobacteria</taxon>
        <taxon>Sphingomonadales</taxon>
        <taxon>Erythrobacteraceae</taxon>
        <taxon>Croceibacterium</taxon>
    </lineage>
</organism>
<keyword evidence="4 8" id="KW-0223">Dioxygenase</keyword>
<dbReference type="RefSeq" id="WP_159798066.1">
    <property type="nucleotide sequence ID" value="NZ_WTYM01000059.1"/>
</dbReference>
<evidence type="ECO:0000256" key="6">
    <source>
        <dbReference type="ARBA" id="ARBA00023004"/>
    </source>
</evidence>
<dbReference type="Proteomes" id="UP000433652">
    <property type="component" value="Unassembled WGS sequence"/>
</dbReference>
<dbReference type="GO" id="GO:0005737">
    <property type="term" value="C:cytoplasm"/>
    <property type="evidence" value="ECO:0007669"/>
    <property type="project" value="TreeGrafter"/>
</dbReference>
<dbReference type="Gene3D" id="3.60.130.10">
    <property type="entry name" value="Clavaminate synthase-like"/>
    <property type="match status" value="1"/>
</dbReference>
<dbReference type="SUPFAM" id="SSF51197">
    <property type="entry name" value="Clavaminate synthase-like"/>
    <property type="match status" value="1"/>
</dbReference>
<comment type="cofactor">
    <cofactor evidence="1">
        <name>Fe(2+)</name>
        <dbReference type="ChEBI" id="CHEBI:29033"/>
    </cofactor>
</comment>
<keyword evidence="9" id="KW-1185">Reference proteome</keyword>
<dbReference type="InterPro" id="IPR051323">
    <property type="entry name" value="AtsK-like"/>
</dbReference>
<evidence type="ECO:0000313" key="8">
    <source>
        <dbReference type="EMBL" id="MXO61212.1"/>
    </source>
</evidence>
<comment type="caution">
    <text evidence="8">The sequence shown here is derived from an EMBL/GenBank/DDBJ whole genome shotgun (WGS) entry which is preliminary data.</text>
</comment>
<name>A0A6I4T3A5_9SPHN</name>
<evidence type="ECO:0000313" key="9">
    <source>
        <dbReference type="Proteomes" id="UP000433652"/>
    </source>
</evidence>
<gene>
    <name evidence="8" type="ORF">GRI89_16835</name>
</gene>
<dbReference type="GO" id="GO:0016706">
    <property type="term" value="F:2-oxoglutarate-dependent dioxygenase activity"/>
    <property type="evidence" value="ECO:0007669"/>
    <property type="project" value="UniProtKB-ARBA"/>
</dbReference>
<keyword evidence="3" id="KW-0479">Metal-binding</keyword>
<evidence type="ECO:0000256" key="1">
    <source>
        <dbReference type="ARBA" id="ARBA00001954"/>
    </source>
</evidence>
<dbReference type="GO" id="GO:0046872">
    <property type="term" value="F:metal ion binding"/>
    <property type="evidence" value="ECO:0007669"/>
    <property type="project" value="UniProtKB-KW"/>
</dbReference>
<dbReference type="PANTHER" id="PTHR30468">
    <property type="entry name" value="ALPHA-KETOGLUTARATE-DEPENDENT SULFONATE DIOXYGENASE"/>
    <property type="match status" value="1"/>
</dbReference>
<dbReference type="EMBL" id="WTYM01000059">
    <property type="protein sequence ID" value="MXO61212.1"/>
    <property type="molecule type" value="Genomic_DNA"/>
</dbReference>
<dbReference type="InterPro" id="IPR003819">
    <property type="entry name" value="TauD/TfdA-like"/>
</dbReference>
<dbReference type="OrthoDB" id="7209371at2"/>
<keyword evidence="5" id="KW-0560">Oxidoreductase</keyword>
<accession>A0A6I4T3A5</accession>
<protein>
    <submittedName>
        <fullName evidence="8">TauD/TfdA family dioxygenase</fullName>
    </submittedName>
</protein>
<evidence type="ECO:0000256" key="3">
    <source>
        <dbReference type="ARBA" id="ARBA00022723"/>
    </source>
</evidence>
<evidence type="ECO:0000256" key="4">
    <source>
        <dbReference type="ARBA" id="ARBA00022964"/>
    </source>
</evidence>
<proteinExistence type="inferred from homology"/>
<sequence>MWEVRVTPCGEFDNAPFESSHFETRPLTSAMGAEVVGVRLPELSDEGLEDFKQALYHHKMLYLKGQDLSHAEHEAFAARLGPFAVDAYTQGVPGHREVHPIIKEADQKAASLFGGGWHTDSPFLAEPPAVTFLRCVECPPYGGDTSWANCALALRHLSETYREMIRPLKVWMSAVNNFATQEKLMGKAIQFADAERHAEGIRGHIHPLLKRHPETGEESLNICDTYAAGIEGMTTHEAKPLLDFLVQHATQHAFTCRLRWEPGMVAMWDNRCTMHLGPNDYDGYRREMYRTTTASTSSVKERAAA</sequence>
<dbReference type="AlphaFoldDB" id="A0A6I4T3A5"/>
<dbReference type="PANTHER" id="PTHR30468:SF5">
    <property type="entry name" value="ALPHA-KETOGLUTARATE-DEPENDENT SULFATE ESTER DIOXYGENASE"/>
    <property type="match status" value="1"/>
</dbReference>
<evidence type="ECO:0000259" key="7">
    <source>
        <dbReference type="Pfam" id="PF02668"/>
    </source>
</evidence>
<feature type="domain" description="TauD/TfdA-like" evidence="7">
    <location>
        <begin position="23"/>
        <end position="292"/>
    </location>
</feature>
<reference evidence="8 9" key="1">
    <citation type="submission" date="2019-12" db="EMBL/GenBank/DDBJ databases">
        <title>Genomic-based taxomic classification of the family Erythrobacteraceae.</title>
        <authorList>
            <person name="Xu L."/>
        </authorList>
    </citation>
    <scope>NUCLEOTIDE SEQUENCE [LARGE SCALE GENOMIC DNA]</scope>
    <source>
        <strain evidence="8 9">MCCC 1K01500</strain>
    </source>
</reference>
<dbReference type="InterPro" id="IPR042098">
    <property type="entry name" value="TauD-like_sf"/>
</dbReference>
<keyword evidence="6" id="KW-0408">Iron</keyword>
<dbReference type="Pfam" id="PF02668">
    <property type="entry name" value="TauD"/>
    <property type="match status" value="1"/>
</dbReference>